<name>A0A2Z5Y3F8_9ENTE</name>
<dbReference type="PANTHER" id="PTHR43415">
    <property type="entry name" value="SPERMIDINE N(1)-ACETYLTRANSFERASE"/>
    <property type="match status" value="1"/>
</dbReference>
<dbReference type="SUPFAM" id="SSF55729">
    <property type="entry name" value="Acyl-CoA N-acyltransferases (Nat)"/>
    <property type="match status" value="1"/>
</dbReference>
<dbReference type="GeneID" id="57043729"/>
<evidence type="ECO:0000313" key="2">
    <source>
        <dbReference type="EMBL" id="BBC61290.1"/>
    </source>
</evidence>
<dbReference type="RefSeq" id="WP_015695157.1">
    <property type="nucleotide sequence ID" value="NZ_AP018492.1"/>
</dbReference>
<dbReference type="AlphaFoldDB" id="A0A2Z5Y3F8"/>
<dbReference type="Proteomes" id="UP000269226">
    <property type="component" value="Chromosome"/>
</dbReference>
<dbReference type="Gene3D" id="3.40.630.30">
    <property type="match status" value="1"/>
</dbReference>
<gene>
    <name evidence="2" type="ORF">DAT561_1184</name>
</gene>
<sequence>MSEEITIREAIPTDAAQMLTVIKKINAETSYLVMDENIQRLTKEEVADNLAALYSSFNNITLLALNNEKIIGLASVKASSEQGMSHIGEIGISLLSDYWGFGLGSILLEEIIQWAKNTYLIRRLELSVQKRNQRAFHLYKKFGFKIEAEMLRGFQTKDGEFLPVYLMSLLID</sequence>
<keyword evidence="2" id="KW-0808">Transferase</keyword>
<dbReference type="Pfam" id="PF00583">
    <property type="entry name" value="Acetyltransf_1"/>
    <property type="match status" value="1"/>
</dbReference>
<dbReference type="PANTHER" id="PTHR43415:SF3">
    <property type="entry name" value="GNAT-FAMILY ACETYLTRANSFERASE"/>
    <property type="match status" value="1"/>
</dbReference>
<dbReference type="GO" id="GO:0016747">
    <property type="term" value="F:acyltransferase activity, transferring groups other than amino-acyl groups"/>
    <property type="evidence" value="ECO:0007669"/>
    <property type="project" value="InterPro"/>
</dbReference>
<dbReference type="InterPro" id="IPR000182">
    <property type="entry name" value="GNAT_dom"/>
</dbReference>
<feature type="domain" description="N-acetyltransferase" evidence="1">
    <location>
        <begin position="5"/>
        <end position="172"/>
    </location>
</feature>
<organism evidence="2 3">
    <name type="scientific">Melissococcus plutonius</name>
    <dbReference type="NCBI Taxonomy" id="33970"/>
    <lineage>
        <taxon>Bacteria</taxon>
        <taxon>Bacillati</taxon>
        <taxon>Bacillota</taxon>
        <taxon>Bacilli</taxon>
        <taxon>Lactobacillales</taxon>
        <taxon>Enterococcaceae</taxon>
        <taxon>Melissococcus</taxon>
    </lineage>
</organism>
<protein>
    <submittedName>
        <fullName evidence="2">Acetyltransferase TM0577</fullName>
    </submittedName>
</protein>
<dbReference type="InterPro" id="IPR016181">
    <property type="entry name" value="Acyl_CoA_acyltransferase"/>
</dbReference>
<proteinExistence type="predicted"/>
<evidence type="ECO:0000259" key="1">
    <source>
        <dbReference type="PROSITE" id="PS51186"/>
    </source>
</evidence>
<dbReference type="CDD" id="cd04301">
    <property type="entry name" value="NAT_SF"/>
    <property type="match status" value="1"/>
</dbReference>
<evidence type="ECO:0000313" key="3">
    <source>
        <dbReference type="Proteomes" id="UP000269226"/>
    </source>
</evidence>
<dbReference type="PROSITE" id="PS51186">
    <property type="entry name" value="GNAT"/>
    <property type="match status" value="1"/>
</dbReference>
<dbReference type="EMBL" id="AP018492">
    <property type="protein sequence ID" value="BBC61290.1"/>
    <property type="molecule type" value="Genomic_DNA"/>
</dbReference>
<reference evidence="2 3" key="1">
    <citation type="submission" date="2018-01" db="EMBL/GenBank/DDBJ databases">
        <title>Whole genome sequence of Melissococcus plutonius DAT561.</title>
        <authorList>
            <person name="Okumura K."/>
            <person name="Takamatsu D."/>
            <person name="Okura M."/>
        </authorList>
    </citation>
    <scope>NUCLEOTIDE SEQUENCE [LARGE SCALE GENOMIC DNA]</scope>
    <source>
        <strain evidence="2 3">DAT561</strain>
    </source>
</reference>
<accession>A0A2Z5Y3F8</accession>